<gene>
    <name evidence="1" type="ORF">CMUS01_06584</name>
</gene>
<dbReference type="AlphaFoldDB" id="A0A8H6KL95"/>
<organism evidence="1 2">
    <name type="scientific">Colletotrichum musicola</name>
    <dbReference type="NCBI Taxonomy" id="2175873"/>
    <lineage>
        <taxon>Eukaryota</taxon>
        <taxon>Fungi</taxon>
        <taxon>Dikarya</taxon>
        <taxon>Ascomycota</taxon>
        <taxon>Pezizomycotina</taxon>
        <taxon>Sordariomycetes</taxon>
        <taxon>Hypocreomycetidae</taxon>
        <taxon>Glomerellales</taxon>
        <taxon>Glomerellaceae</taxon>
        <taxon>Colletotrichum</taxon>
        <taxon>Colletotrichum orchidearum species complex</taxon>
    </lineage>
</organism>
<comment type="caution">
    <text evidence="1">The sequence shown here is derived from an EMBL/GenBank/DDBJ whole genome shotgun (WGS) entry which is preliminary data.</text>
</comment>
<sequence length="150" mass="16602">MGSMDGWMVLLMRRTGQRQQDAARKRPDLETVDTREFLFHGPLLPAPQEIVGGGLGRWRSVRASRNEAEAVSIDGPHNGFNSNSATIPHLIWGEPAGGLTPSSQREVLARTESPEVFASAYHHIMDVHVVCFSLEASLGRRLEHVRPVRA</sequence>
<protein>
    <submittedName>
        <fullName evidence="1">Uncharacterized protein</fullName>
    </submittedName>
</protein>
<reference evidence="1" key="1">
    <citation type="journal article" date="2020" name="Phytopathology">
        <title>Genome Sequence Resources of Colletotrichum truncatum, C. plurivorum, C. musicola, and C. sojae: Four Species Pathogenic to Soybean (Glycine max).</title>
        <authorList>
            <person name="Rogerio F."/>
            <person name="Boufleur T.R."/>
            <person name="Ciampi-Guillardi M."/>
            <person name="Sukno S.A."/>
            <person name="Thon M.R."/>
            <person name="Massola Junior N.S."/>
            <person name="Baroncelli R."/>
        </authorList>
    </citation>
    <scope>NUCLEOTIDE SEQUENCE</scope>
    <source>
        <strain evidence="1">LFN0074</strain>
    </source>
</reference>
<proteinExistence type="predicted"/>
<evidence type="ECO:0000313" key="2">
    <source>
        <dbReference type="Proteomes" id="UP000639643"/>
    </source>
</evidence>
<keyword evidence="2" id="KW-1185">Reference proteome</keyword>
<name>A0A8H6KL95_9PEZI</name>
<dbReference type="Proteomes" id="UP000639643">
    <property type="component" value="Unassembled WGS sequence"/>
</dbReference>
<accession>A0A8H6KL95</accession>
<evidence type="ECO:0000313" key="1">
    <source>
        <dbReference type="EMBL" id="KAF6833338.1"/>
    </source>
</evidence>
<dbReference type="EMBL" id="WIGM01000218">
    <property type="protein sequence ID" value="KAF6833338.1"/>
    <property type="molecule type" value="Genomic_DNA"/>
</dbReference>